<evidence type="ECO:0000259" key="1">
    <source>
        <dbReference type="Pfam" id="PF02557"/>
    </source>
</evidence>
<gene>
    <name evidence="2" type="ORF">IMCC3088_1948</name>
</gene>
<evidence type="ECO:0000313" key="2">
    <source>
        <dbReference type="EMBL" id="EGG29264.1"/>
    </source>
</evidence>
<dbReference type="EMBL" id="AEIG01000058">
    <property type="protein sequence ID" value="EGG29264.1"/>
    <property type="molecule type" value="Genomic_DNA"/>
</dbReference>
<dbReference type="eggNOG" id="COG1876">
    <property type="taxonomic scope" value="Bacteria"/>
</dbReference>
<dbReference type="InterPro" id="IPR052179">
    <property type="entry name" value="DD-CPase-like"/>
</dbReference>
<organism evidence="2 3">
    <name type="scientific">Aequoribacter fuscus</name>
    <dbReference type="NCBI Taxonomy" id="2518989"/>
    <lineage>
        <taxon>Bacteria</taxon>
        <taxon>Pseudomonadati</taxon>
        <taxon>Pseudomonadota</taxon>
        <taxon>Gammaproteobacteria</taxon>
        <taxon>Cellvibrionales</taxon>
        <taxon>Halieaceae</taxon>
        <taxon>Aequoribacter</taxon>
    </lineage>
</organism>
<dbReference type="PANTHER" id="PTHR34385">
    <property type="entry name" value="D-ALANYL-D-ALANINE CARBOXYPEPTIDASE"/>
    <property type="match status" value="1"/>
</dbReference>
<feature type="domain" description="D-alanyl-D-alanine carboxypeptidase-like core" evidence="1">
    <location>
        <begin position="49"/>
        <end position="202"/>
    </location>
</feature>
<protein>
    <submittedName>
        <fullName evidence="2">D,D-carboxypeptidase family protein</fullName>
    </submittedName>
</protein>
<dbReference type="SUPFAM" id="SSF55166">
    <property type="entry name" value="Hedgehog/DD-peptidase"/>
    <property type="match status" value="1"/>
</dbReference>
<keyword evidence="3" id="KW-1185">Reference proteome</keyword>
<keyword evidence="2" id="KW-0121">Carboxypeptidase</keyword>
<dbReference type="AlphaFoldDB" id="F3L324"/>
<dbReference type="Gene3D" id="3.30.1380.10">
    <property type="match status" value="1"/>
</dbReference>
<dbReference type="PANTHER" id="PTHR34385:SF1">
    <property type="entry name" value="PEPTIDOGLYCAN L-ALANYL-D-GLUTAMATE ENDOPEPTIDASE CWLK"/>
    <property type="match status" value="1"/>
</dbReference>
<comment type="caution">
    <text evidence="2">The sequence shown here is derived from an EMBL/GenBank/DDBJ whole genome shotgun (WGS) entry which is preliminary data.</text>
</comment>
<name>F3L324_9GAMM</name>
<dbReference type="CDD" id="cd14847">
    <property type="entry name" value="DD-carboxypeptidase_like"/>
    <property type="match status" value="1"/>
</dbReference>
<sequence>MPNELVFDEVFAANRPEFVKNSGLNSFSAETALIFGLSQEHMIARNGVQLQLDALNALDGLIADAAQSGLDLAVASSYRSFERQALIFNGKLRGERAVLDDNDCVLDRDQYSDAEWLQAILRFSALPGTSRHHWGTDLDVFDRSSLRGDLQLTVSESQTLFADLHVWLDERMAKDKSCGFFRPYGVDRGGVSPEPWHLSYAPLATVYENALVPNLWRDVLAELGDVLDELNVIDRHLEKIFERFVAVPKGWCPDHYRSGLTS</sequence>
<dbReference type="Pfam" id="PF02557">
    <property type="entry name" value="VanY"/>
    <property type="match status" value="1"/>
</dbReference>
<dbReference type="GO" id="GO:0004180">
    <property type="term" value="F:carboxypeptidase activity"/>
    <property type="evidence" value="ECO:0007669"/>
    <property type="project" value="UniProtKB-KW"/>
</dbReference>
<dbReference type="InterPro" id="IPR003709">
    <property type="entry name" value="VanY-like_core_dom"/>
</dbReference>
<dbReference type="STRING" id="2518989.IMCC3088_1948"/>
<keyword evidence="2" id="KW-0378">Hydrolase</keyword>
<proteinExistence type="predicted"/>
<evidence type="ECO:0000313" key="3">
    <source>
        <dbReference type="Proteomes" id="UP000005615"/>
    </source>
</evidence>
<dbReference type="GO" id="GO:0006508">
    <property type="term" value="P:proteolysis"/>
    <property type="evidence" value="ECO:0007669"/>
    <property type="project" value="InterPro"/>
</dbReference>
<dbReference type="InterPro" id="IPR009045">
    <property type="entry name" value="Zn_M74/Hedgehog-like"/>
</dbReference>
<keyword evidence="2" id="KW-0645">Protease</keyword>
<dbReference type="RefSeq" id="WP_009576188.1">
    <property type="nucleotide sequence ID" value="NZ_CP036423.1"/>
</dbReference>
<dbReference type="Proteomes" id="UP000005615">
    <property type="component" value="Unassembled WGS sequence"/>
</dbReference>
<accession>F3L324</accession>
<reference evidence="2 3" key="1">
    <citation type="journal article" date="2011" name="J. Bacteriol.">
        <title>Genome sequence of strain IMCC3088, a proteorhodopsin-containing marine bacterium belonging to the OM60/NOR5 clade.</title>
        <authorList>
            <person name="Jang Y."/>
            <person name="Oh H.M."/>
            <person name="Kang I."/>
            <person name="Lee K."/>
            <person name="Yang S.J."/>
            <person name="Cho J.C."/>
        </authorList>
    </citation>
    <scope>NUCLEOTIDE SEQUENCE [LARGE SCALE GENOMIC DNA]</scope>
    <source>
        <strain evidence="2 3">IMCC3088</strain>
    </source>
</reference>
<dbReference type="OrthoDB" id="9792074at2"/>